<proteinExistence type="predicted"/>
<accession>A0ABN9PHA3</accession>
<protein>
    <submittedName>
        <fullName evidence="2">Uncharacterized protein</fullName>
    </submittedName>
</protein>
<feature type="region of interest" description="Disordered" evidence="1">
    <location>
        <begin position="117"/>
        <end position="152"/>
    </location>
</feature>
<dbReference type="EMBL" id="CAUYUJ010000448">
    <property type="protein sequence ID" value="CAK0790599.1"/>
    <property type="molecule type" value="Genomic_DNA"/>
</dbReference>
<evidence type="ECO:0000313" key="3">
    <source>
        <dbReference type="Proteomes" id="UP001189429"/>
    </source>
</evidence>
<evidence type="ECO:0000313" key="2">
    <source>
        <dbReference type="EMBL" id="CAK0790599.1"/>
    </source>
</evidence>
<comment type="caution">
    <text evidence="2">The sequence shown here is derived from an EMBL/GenBank/DDBJ whole genome shotgun (WGS) entry which is preliminary data.</text>
</comment>
<gene>
    <name evidence="2" type="ORF">PCOR1329_LOCUS1850</name>
</gene>
<keyword evidence="3" id="KW-1185">Reference proteome</keyword>
<reference evidence="2" key="1">
    <citation type="submission" date="2023-10" db="EMBL/GenBank/DDBJ databases">
        <authorList>
            <person name="Chen Y."/>
            <person name="Shah S."/>
            <person name="Dougan E. K."/>
            <person name="Thang M."/>
            <person name="Chan C."/>
        </authorList>
    </citation>
    <scope>NUCLEOTIDE SEQUENCE [LARGE SCALE GENOMIC DNA]</scope>
</reference>
<evidence type="ECO:0000256" key="1">
    <source>
        <dbReference type="SAM" id="MobiDB-lite"/>
    </source>
</evidence>
<name>A0ABN9PHA3_9DINO</name>
<organism evidence="2 3">
    <name type="scientific">Prorocentrum cordatum</name>
    <dbReference type="NCBI Taxonomy" id="2364126"/>
    <lineage>
        <taxon>Eukaryota</taxon>
        <taxon>Sar</taxon>
        <taxon>Alveolata</taxon>
        <taxon>Dinophyceae</taxon>
        <taxon>Prorocentrales</taxon>
        <taxon>Prorocentraceae</taxon>
        <taxon>Prorocentrum</taxon>
    </lineage>
</organism>
<sequence length="165" mass="18218">MPLASRAAGRNIRGDPQLWACCGLGNYGAAHWLLPDPSRASPWPLRRPSTSSPPVREEGRCDPRPTALLREGVLAHGRSGTQRRREAARQNLCKRAPEPLLTDLPDLLHAIRDTVQVKRGEDDEEKGLHPAVKRSGPRTMMSRLPDPAPHGAYGARYFKHRMGAA</sequence>
<dbReference type="Proteomes" id="UP001189429">
    <property type="component" value="Unassembled WGS sequence"/>
</dbReference>
<feature type="region of interest" description="Disordered" evidence="1">
    <location>
        <begin position="39"/>
        <end position="91"/>
    </location>
</feature>